<dbReference type="HOGENOM" id="CLU_2878575_0_0_7"/>
<sequence>MRDYSALHSGNWLEDISAGDSPNMVTIAVRTTEGKIARFHVAKRPLLDRIKDLEMKPRKRKLK</sequence>
<gene>
    <name evidence="1" type="ordered locus">Desti_4622</name>
</gene>
<dbReference type="AlphaFoldDB" id="I4CCF5"/>
<name>I4CCF5_DESTA</name>
<dbReference type="KEGG" id="dti:Desti_4622"/>
<reference evidence="2" key="1">
    <citation type="submission" date="2012-06" db="EMBL/GenBank/DDBJ databases">
        <title>Complete sequence of chromosome of Desulfomonile tiedjei DSM 6799.</title>
        <authorList>
            <person name="Lucas S."/>
            <person name="Copeland A."/>
            <person name="Lapidus A."/>
            <person name="Glavina del Rio T."/>
            <person name="Dalin E."/>
            <person name="Tice H."/>
            <person name="Bruce D."/>
            <person name="Goodwin L."/>
            <person name="Pitluck S."/>
            <person name="Peters L."/>
            <person name="Ovchinnikova G."/>
            <person name="Zeytun A."/>
            <person name="Lu M."/>
            <person name="Kyrpides N."/>
            <person name="Mavromatis K."/>
            <person name="Ivanova N."/>
            <person name="Brettin T."/>
            <person name="Detter J.C."/>
            <person name="Han C."/>
            <person name="Larimer F."/>
            <person name="Land M."/>
            <person name="Hauser L."/>
            <person name="Markowitz V."/>
            <person name="Cheng J.-F."/>
            <person name="Hugenholtz P."/>
            <person name="Woyke T."/>
            <person name="Wu D."/>
            <person name="Spring S."/>
            <person name="Schroeder M."/>
            <person name="Brambilla E."/>
            <person name="Klenk H.-P."/>
            <person name="Eisen J.A."/>
        </authorList>
    </citation>
    <scope>NUCLEOTIDE SEQUENCE [LARGE SCALE GENOMIC DNA]</scope>
    <source>
        <strain evidence="2">ATCC 49306 / DSM 6799 / DCB-1</strain>
    </source>
</reference>
<accession>I4CCF5</accession>
<evidence type="ECO:0000313" key="2">
    <source>
        <dbReference type="Proteomes" id="UP000006055"/>
    </source>
</evidence>
<dbReference type="Proteomes" id="UP000006055">
    <property type="component" value="Chromosome"/>
</dbReference>
<dbReference type="EMBL" id="CP003360">
    <property type="protein sequence ID" value="AFM27246.1"/>
    <property type="molecule type" value="Genomic_DNA"/>
</dbReference>
<evidence type="ECO:0000313" key="1">
    <source>
        <dbReference type="EMBL" id="AFM27246.1"/>
    </source>
</evidence>
<protein>
    <submittedName>
        <fullName evidence="1">Uncharacterized protein</fullName>
    </submittedName>
</protein>
<keyword evidence="2" id="KW-1185">Reference proteome</keyword>
<dbReference type="RefSeq" id="WP_014812356.1">
    <property type="nucleotide sequence ID" value="NC_018025.1"/>
</dbReference>
<organism evidence="1 2">
    <name type="scientific">Desulfomonile tiedjei (strain ATCC 49306 / DSM 6799 / DCB-1)</name>
    <dbReference type="NCBI Taxonomy" id="706587"/>
    <lineage>
        <taxon>Bacteria</taxon>
        <taxon>Pseudomonadati</taxon>
        <taxon>Thermodesulfobacteriota</taxon>
        <taxon>Desulfomonilia</taxon>
        <taxon>Desulfomonilales</taxon>
        <taxon>Desulfomonilaceae</taxon>
        <taxon>Desulfomonile</taxon>
    </lineage>
</organism>
<proteinExistence type="predicted"/>